<proteinExistence type="inferred from homology"/>
<dbReference type="SMART" id="SM01346">
    <property type="entry name" value="DUF3385"/>
    <property type="match status" value="1"/>
</dbReference>
<dbReference type="GO" id="GO:0005634">
    <property type="term" value="C:nucleus"/>
    <property type="evidence" value="ECO:0000318"/>
    <property type="project" value="GO_Central"/>
</dbReference>
<dbReference type="InterPro" id="IPR024585">
    <property type="entry name" value="mTOR_dom"/>
</dbReference>
<dbReference type="InterPro" id="IPR050517">
    <property type="entry name" value="DDR_Repair_Kinase"/>
</dbReference>
<feature type="domain" description="PI3K/PI4K catalytic" evidence="2">
    <location>
        <begin position="1828"/>
        <end position="2145"/>
    </location>
</feature>
<dbReference type="FunFam" id="1.25.10.10:FF:000877">
    <property type="entry name" value="Serine/threonine-protein kinase TOR"/>
    <property type="match status" value="1"/>
</dbReference>
<dbReference type="Gene3D" id="1.10.1070.11">
    <property type="entry name" value="Phosphatidylinositol 3-/4-kinase, catalytic domain"/>
    <property type="match status" value="1"/>
</dbReference>
<dbReference type="GO" id="GO:0005737">
    <property type="term" value="C:cytoplasm"/>
    <property type="evidence" value="ECO:0000318"/>
    <property type="project" value="GO_Central"/>
</dbReference>
<dbReference type="SMART" id="SM01343">
    <property type="entry name" value="FATC"/>
    <property type="match status" value="1"/>
</dbReference>
<dbReference type="Pfam" id="PF02260">
    <property type="entry name" value="FATC"/>
    <property type="match status" value="1"/>
</dbReference>
<dbReference type="InterPro" id="IPR011009">
    <property type="entry name" value="Kinase-like_dom_sf"/>
</dbReference>
<dbReference type="CDD" id="cd05169">
    <property type="entry name" value="PIKKc_TOR"/>
    <property type="match status" value="1"/>
</dbReference>
<dbReference type="InterPro" id="IPR036940">
    <property type="entry name" value="PI3/4_kinase_cat_sf"/>
</dbReference>
<sequence length="2161" mass="248030">MESTVSRIVLPTTFSEAQNLTKRIWDDIRDTLQLKNQTELAKWISDSKDYLTTLSEVKDNTSLLKLYIGLTSLCHFFLDNLSELYPLFDTLLSSQNSNNMLIFSNFIAKVAQKTCETDEKFSRRYLNRGIGLIKARTDNTSNMMGLFLIREISTHLPYFFIYNYPAANQLLLPYIISTNDSIRTLALDVFTKYISILTRAHGNRQHKLTIRNTFNYAMNLLRDQRKYSTHGALGIMNAVISMRLFPSDVQASKFYTAIYPFTKNREMIIKALSYKVISLISLIDADFFLNSIWESYLTELNDLSKSPDAIPPLLDIIFSLIKFLPQPKKIINNNLISLFLTITYQATNLYYPMIVDIIAKIIQIDPDFFNINTSMLFSIINPVMFERKFIDLFPKLIKEIPPLIKQFSEGILFKIANEVTSSGQDSLSALKLIPLIPDIPFGYKEVLYEASTSYLFSKDGDLRVTASRAILYLSSSHRSLDQILKILSSTLSEPSPEIKVSFIEIFDEFYYEILAQKPVLNFLEILAKDDSPLVRISDYNLLKKLRPFSPIQVDVILRHAIRFHFMNIVCTNLVFERTKYLQSFPALLEAANQMIPMYSTLVLPLCIHIFSTRGKEVISVQTEHENQMTYHLIEVIQVILRNNKELILPHIKNIFPLFTSILGEYSDKHIKKIIIKTFSSFVEQSETPPEIYSIAPLLLENLMNIIATSNSTLLRVSAINLIGQCGAVTPQRVFGSKKFSQRVVDTDFHDIFKLQDQQSINSYFGQYIINRLHAMVDDRSLSSLREKTLTVAINVLAYMDAPNPASLEKIINIVLQYLREKIDSQKIVALSQLETLIYITKQRVTPYIPEIMNEINNIWMNPFLESIISVVTALVIVIHTDFSNFWGPIVPKLLETLASAYITKPIVTFLCLRLVALLSPISQQICQLALPQICSIISDDLVQNETKIGALESLLYISQNGNPLNFIAAIFSALFGICQSNSNKDVYNLARQVLYTLLVRIGSSSSLYIYRISDLFIDDQETKNNCLLIIQKTEETENLQITDFPFIQKSSLNQIHAKLPKVNDFDPLQIIYFFKLREAESTTRWNNWYRKALLTLISYAPCPVVSTCVELANVHQPLADYLFFPALLSTWKQLSIEFKSLLSKEFSEILHHQQIPNEILEKFITICELMEKSENPLQFETQDFLTLCTKAKLYSLAFYDAQDKYMQNPSPEAAIPIIEIAHQANRLSAVKSLIEVVPKSQTKHMLMRLGQWDLALRVFGEIIDCPNPEIEDFSSYLTAACNLHRYDLILDQKDKFDQFTKQEQKKIAFNYACASFFVKEYQQMLTYSLAMELDTLESHILLAYALILNNNMKRAEKTINSAFKLIAQQHSQKFKSLYSQVYPIIVQSQILYELTEVINFQGNPPSKVWRNRFINCEPTSEVLWDILKPRLVYAQDDTKGFMRGLTIFLHEKQFNMFNFMMKFQYPNFNTHTASPSIVLQYLRYLWALGQRHEALRMSRSLMEENPKLTKFPSLMIEYTDWMFITNGQNVQTLNDVAQILENLIKEISNQRGPADPSISLLNEKWAIANFMLFKQDKSNMNYAINAIRGFVPCITAQISVNFVDLAQLISVFFESVIDDQVLNVTSQIFSKIPPIKFVDAIPQLISQLGHENQRAADISGEIIKSLMKSSIQSLVFPLYVGTESANDNLHKNCKNLIQLALRFFPDITREAKKLRLSLINAASTLFEKWTMFAPDYLETLMDNVSNHVCPMDRLFLRLNFENIEQITNILSAGGDPSYFVELVKANSEKFICSIDNIRLCDVTEKNTEINVSHILVPGGPPSVYIEKIKDALEVLPSKQHPRRLEMIGTDGKQYIFLLKANEDLQLDLRMMQFFSLINTLVKKDFSLASDSISLRLYNILPLSTDIGLIQWIDGSDALHNLITEYRVFHGIDQVIEGHMMCQKSINDFNNLRPIQRLEIINETDVETSADDLRKVFWLKSPSADAWLERSLHFQKSMGISSIVGYILGLGDRHALNIMIDRSSGEVIHIDFGDCFEVDMRRVVFPELIPFRLTRMIIRAFGIGGVDSDFRAVCERVVNVARENSTPLKSVIEMFLNEPGEDYDNDEYTREQIISRLWDKLNGKDFDPEIALSVPQQVSALIEAARNKYNLAHLYSGWCPLW</sequence>
<keyword evidence="1" id="KW-0547">Nucleotide-binding</keyword>
<keyword evidence="1 5" id="KW-0418">Kinase</keyword>
<dbReference type="FunFam" id="1.25.10.10:FF:001440">
    <property type="entry name" value="Serine/threonine-protein kinase TOR"/>
    <property type="match status" value="1"/>
</dbReference>
<dbReference type="InterPro" id="IPR000403">
    <property type="entry name" value="PI3/4_kinase_cat_dom"/>
</dbReference>
<dbReference type="FunFam" id="3.30.1010.10:FF:000022">
    <property type="entry name" value="Serine/threonine-protein kinase TOR"/>
    <property type="match status" value="1"/>
</dbReference>
<keyword evidence="1" id="KW-0723">Serine/threonine-protein kinase</keyword>
<evidence type="ECO:0000313" key="5">
    <source>
        <dbReference type="EMBL" id="EAX99479.1"/>
    </source>
</evidence>
<reference evidence="5" key="2">
    <citation type="journal article" date="2007" name="Science">
        <title>Draft genome sequence of the sexually transmitted pathogen Trichomonas vaginalis.</title>
        <authorList>
            <person name="Carlton J.M."/>
            <person name="Hirt R.P."/>
            <person name="Silva J.C."/>
            <person name="Delcher A.L."/>
            <person name="Schatz M."/>
            <person name="Zhao Q."/>
            <person name="Wortman J.R."/>
            <person name="Bidwell S.L."/>
            <person name="Alsmark U.C.M."/>
            <person name="Besteiro S."/>
            <person name="Sicheritz-Ponten T."/>
            <person name="Noel C.J."/>
            <person name="Dacks J.B."/>
            <person name="Foster P.G."/>
            <person name="Simillion C."/>
            <person name="Van de Peer Y."/>
            <person name="Miranda-Saavedra D."/>
            <person name="Barton G.J."/>
            <person name="Westrop G.D."/>
            <person name="Mueller S."/>
            <person name="Dessi D."/>
            <person name="Fiori P.L."/>
            <person name="Ren Q."/>
            <person name="Paulsen I."/>
            <person name="Zhang H."/>
            <person name="Bastida-Corcuera F.D."/>
            <person name="Simoes-Barbosa A."/>
            <person name="Brown M.T."/>
            <person name="Hayes R.D."/>
            <person name="Mukherjee M."/>
            <person name="Okumura C.Y."/>
            <person name="Schneider R."/>
            <person name="Smith A.J."/>
            <person name="Vanacova S."/>
            <person name="Villalvazo M."/>
            <person name="Haas B.J."/>
            <person name="Pertea M."/>
            <person name="Feldblyum T.V."/>
            <person name="Utterback T.R."/>
            <person name="Shu C.L."/>
            <person name="Osoegawa K."/>
            <person name="de Jong P.J."/>
            <person name="Hrdy I."/>
            <person name="Horvathova L."/>
            <person name="Zubacova Z."/>
            <person name="Dolezal P."/>
            <person name="Malik S.B."/>
            <person name="Logsdon J.M. Jr."/>
            <person name="Henze K."/>
            <person name="Gupta A."/>
            <person name="Wang C.C."/>
            <person name="Dunne R.L."/>
            <person name="Upcroft J.A."/>
            <person name="Upcroft P."/>
            <person name="White O."/>
            <person name="Salzberg S.L."/>
            <person name="Tang P."/>
            <person name="Chiu C.-H."/>
            <person name="Lee Y.-S."/>
            <person name="Embley T.M."/>
            <person name="Coombs G.H."/>
            <person name="Mottram J.C."/>
            <person name="Tachezy J."/>
            <person name="Fraser-Liggett C.M."/>
            <person name="Johnson P.J."/>
        </authorList>
    </citation>
    <scope>NUCLEOTIDE SEQUENCE [LARGE SCALE GENOMIC DNA]</scope>
    <source>
        <strain evidence="5">G3</strain>
    </source>
</reference>
<organism evidence="5 6">
    <name type="scientific">Trichomonas vaginalis (strain ATCC PRA-98 / G3)</name>
    <dbReference type="NCBI Taxonomy" id="412133"/>
    <lineage>
        <taxon>Eukaryota</taxon>
        <taxon>Metamonada</taxon>
        <taxon>Parabasalia</taxon>
        <taxon>Trichomonadida</taxon>
        <taxon>Trichomonadidae</taxon>
        <taxon>Trichomonas</taxon>
    </lineage>
</organism>
<protein>
    <recommendedName>
        <fullName evidence="1">Serine/threonine-protein kinase TOR</fullName>
        <ecNumber evidence="1">2.7.11.1</ecNumber>
    </recommendedName>
</protein>
<accession>A2F6I1</accession>
<dbReference type="EMBL" id="DS113636">
    <property type="protein sequence ID" value="EAX99479.1"/>
    <property type="molecule type" value="Genomic_DNA"/>
</dbReference>
<dbReference type="VEuPathDB" id="TrichDB:TVAGG3_0002230"/>
<dbReference type="Pfam" id="PF02259">
    <property type="entry name" value="FAT"/>
    <property type="match status" value="1"/>
</dbReference>
<dbReference type="GO" id="GO:0016242">
    <property type="term" value="P:negative regulation of macroautophagy"/>
    <property type="evidence" value="ECO:0000318"/>
    <property type="project" value="GO_Central"/>
</dbReference>
<feature type="domain" description="FATC" evidence="4">
    <location>
        <begin position="2129"/>
        <end position="2161"/>
    </location>
</feature>
<dbReference type="OrthoDB" id="381190at2759"/>
<dbReference type="PANTHER" id="PTHR11139:SF9">
    <property type="entry name" value="SERINE_THREONINE-PROTEIN KINASE MTOR"/>
    <property type="match status" value="1"/>
</dbReference>
<dbReference type="Proteomes" id="UP000001542">
    <property type="component" value="Unassembled WGS sequence"/>
</dbReference>
<dbReference type="InterPro" id="IPR011989">
    <property type="entry name" value="ARM-like"/>
</dbReference>
<dbReference type="PROSITE" id="PS51189">
    <property type="entry name" value="FAT"/>
    <property type="match status" value="1"/>
</dbReference>
<dbReference type="SMR" id="A2F6I1"/>
<dbReference type="PANTHER" id="PTHR11139">
    <property type="entry name" value="ATAXIA TELANGIECTASIA MUTATED ATM -RELATED"/>
    <property type="match status" value="1"/>
</dbReference>
<dbReference type="eggNOG" id="KOG0891">
    <property type="taxonomic scope" value="Eukaryota"/>
</dbReference>
<dbReference type="Gene3D" id="3.30.1010.10">
    <property type="entry name" value="Phosphatidylinositol 3-kinase Catalytic Subunit, Chain A, domain 4"/>
    <property type="match status" value="1"/>
</dbReference>
<evidence type="ECO:0000259" key="4">
    <source>
        <dbReference type="PROSITE" id="PS51190"/>
    </source>
</evidence>
<dbReference type="GO" id="GO:0038201">
    <property type="term" value="C:TOR complex"/>
    <property type="evidence" value="ECO:0000318"/>
    <property type="project" value="GO_Central"/>
</dbReference>
<dbReference type="STRING" id="5722.A2F6I1"/>
<evidence type="ECO:0000259" key="2">
    <source>
        <dbReference type="PROSITE" id="PS50290"/>
    </source>
</evidence>
<evidence type="ECO:0000259" key="3">
    <source>
        <dbReference type="PROSITE" id="PS51189"/>
    </source>
</evidence>
<dbReference type="VEuPathDB" id="TrichDB:TVAG_412960"/>
<evidence type="ECO:0000256" key="1">
    <source>
        <dbReference type="RuleBase" id="RU364109"/>
    </source>
</evidence>
<dbReference type="Pfam" id="PF11865">
    <property type="entry name" value="mTOR_dom"/>
    <property type="match status" value="1"/>
</dbReference>
<dbReference type="GO" id="GO:0005524">
    <property type="term" value="F:ATP binding"/>
    <property type="evidence" value="ECO:0007669"/>
    <property type="project" value="UniProtKB-KW"/>
</dbReference>
<name>A2F6I1_TRIV3</name>
<dbReference type="SUPFAM" id="SSF56112">
    <property type="entry name" value="Protein kinase-like (PK-like)"/>
    <property type="match status" value="1"/>
</dbReference>
<dbReference type="KEGG" id="tva:4757287"/>
<dbReference type="PROSITE" id="PS51190">
    <property type="entry name" value="FATC"/>
    <property type="match status" value="1"/>
</dbReference>
<reference evidence="5" key="1">
    <citation type="submission" date="2006-10" db="EMBL/GenBank/DDBJ databases">
        <authorList>
            <person name="Amadeo P."/>
            <person name="Zhao Q."/>
            <person name="Wortman J."/>
            <person name="Fraser-Liggett C."/>
            <person name="Carlton J."/>
        </authorList>
    </citation>
    <scope>NUCLEOTIDE SEQUENCE</scope>
    <source>
        <strain evidence="5">G3</strain>
    </source>
</reference>
<dbReference type="SUPFAM" id="SSF48371">
    <property type="entry name" value="ARM repeat"/>
    <property type="match status" value="1"/>
</dbReference>
<keyword evidence="1" id="KW-0808">Transferase</keyword>
<dbReference type="GO" id="GO:0004674">
    <property type="term" value="F:protein serine/threonine kinase activity"/>
    <property type="evidence" value="ECO:0000318"/>
    <property type="project" value="GO_Central"/>
</dbReference>
<dbReference type="Pfam" id="PF00454">
    <property type="entry name" value="PI3_PI4_kinase"/>
    <property type="match status" value="1"/>
</dbReference>
<dbReference type="InParanoid" id="A2F6I1"/>
<dbReference type="InterPro" id="IPR016024">
    <property type="entry name" value="ARM-type_fold"/>
</dbReference>
<dbReference type="InterPro" id="IPR003152">
    <property type="entry name" value="FATC_dom"/>
</dbReference>
<dbReference type="EC" id="2.7.11.1" evidence="1"/>
<evidence type="ECO:0000313" key="6">
    <source>
        <dbReference type="Proteomes" id="UP000001542"/>
    </source>
</evidence>
<dbReference type="PROSITE" id="PS50290">
    <property type="entry name" value="PI3_4_KINASE_3"/>
    <property type="match status" value="1"/>
</dbReference>
<dbReference type="SMART" id="SM00146">
    <property type="entry name" value="PI3Kc"/>
    <property type="match status" value="1"/>
</dbReference>
<feature type="domain" description="FAT" evidence="3">
    <location>
        <begin position="1219"/>
        <end position="1684"/>
    </location>
</feature>
<keyword evidence="6" id="KW-1185">Reference proteome</keyword>
<keyword evidence="1" id="KW-0067">ATP-binding</keyword>
<comment type="similarity">
    <text evidence="1">Belongs to the PI3/PI4-kinase family.</text>
</comment>
<comment type="catalytic activity">
    <reaction evidence="1">
        <text>L-threonyl-[protein] + ATP = O-phospho-L-threonyl-[protein] + ADP + H(+)</text>
        <dbReference type="Rhea" id="RHEA:46608"/>
        <dbReference type="Rhea" id="RHEA-COMP:11060"/>
        <dbReference type="Rhea" id="RHEA-COMP:11605"/>
        <dbReference type="ChEBI" id="CHEBI:15378"/>
        <dbReference type="ChEBI" id="CHEBI:30013"/>
        <dbReference type="ChEBI" id="CHEBI:30616"/>
        <dbReference type="ChEBI" id="CHEBI:61977"/>
        <dbReference type="ChEBI" id="CHEBI:456216"/>
        <dbReference type="EC" id="2.7.11.1"/>
    </reaction>
</comment>
<dbReference type="InterPro" id="IPR026683">
    <property type="entry name" value="TOR_cat"/>
</dbReference>
<dbReference type="GO" id="GO:0031929">
    <property type="term" value="P:TOR signaling"/>
    <property type="evidence" value="ECO:0000318"/>
    <property type="project" value="GO_Central"/>
</dbReference>
<dbReference type="Gene3D" id="1.25.10.10">
    <property type="entry name" value="Leucine-rich Repeat Variant"/>
    <property type="match status" value="2"/>
</dbReference>
<dbReference type="InterPro" id="IPR014009">
    <property type="entry name" value="PIK_FAT"/>
</dbReference>
<dbReference type="InterPro" id="IPR003151">
    <property type="entry name" value="PIK-rel_kinase_FAT"/>
</dbReference>
<gene>
    <name evidence="5" type="ORF">TVAG_412960</name>
</gene>